<accession>A0A2N5NA11</accession>
<proteinExistence type="predicted"/>
<keyword evidence="2" id="KW-1185">Reference proteome</keyword>
<sequence length="49" mass="5333">MKNGASTDEVDIFTGPVFGKRNLNPLICISCGYTNWEEGDIIEPSNTKG</sequence>
<gene>
    <name evidence="1" type="ORF">B8V81_1344</name>
</gene>
<dbReference type="Proteomes" id="UP000234789">
    <property type="component" value="Unassembled WGS sequence"/>
</dbReference>
<evidence type="ECO:0000313" key="1">
    <source>
        <dbReference type="EMBL" id="PLT47120.1"/>
    </source>
</evidence>
<dbReference type="AlphaFoldDB" id="A0A2N5NA11"/>
<organism evidence="1 2">
    <name type="scientific">Paenibacillus pasadenensis</name>
    <dbReference type="NCBI Taxonomy" id="217090"/>
    <lineage>
        <taxon>Bacteria</taxon>
        <taxon>Bacillati</taxon>
        <taxon>Bacillota</taxon>
        <taxon>Bacilli</taxon>
        <taxon>Bacillales</taxon>
        <taxon>Paenibacillaceae</taxon>
        <taxon>Paenibacillus</taxon>
    </lineage>
</organism>
<evidence type="ECO:0000313" key="2">
    <source>
        <dbReference type="Proteomes" id="UP000234789"/>
    </source>
</evidence>
<name>A0A2N5NA11_9BACL</name>
<comment type="caution">
    <text evidence="1">The sequence shown here is derived from an EMBL/GenBank/DDBJ whole genome shotgun (WGS) entry which is preliminary data.</text>
</comment>
<reference evidence="1 2" key="1">
    <citation type="submission" date="2017-05" db="EMBL/GenBank/DDBJ databases">
        <title>Functional genome analysis of Paenibacillus pasadenensis strain R16: insights on endophytic life style and antifungal activity.</title>
        <authorList>
            <person name="Passera A."/>
            <person name="Marcolungo L."/>
            <person name="Casati P."/>
            <person name="Brasca M."/>
            <person name="Quaglino F."/>
            <person name="Delledonne M."/>
        </authorList>
    </citation>
    <scope>NUCLEOTIDE SEQUENCE [LARGE SCALE GENOMIC DNA]</scope>
    <source>
        <strain evidence="1 2">R16</strain>
    </source>
</reference>
<protein>
    <submittedName>
        <fullName evidence="1">Uncharacterized protein</fullName>
    </submittedName>
</protein>
<dbReference type="EMBL" id="NFEZ01000003">
    <property type="protein sequence ID" value="PLT47120.1"/>
    <property type="molecule type" value="Genomic_DNA"/>
</dbReference>